<proteinExistence type="predicted"/>
<comment type="pathway">
    <text evidence="1">Biopolymer metabolism; poly-(R)-3-hydroxybutanoate biosynthesis.</text>
</comment>
<evidence type="ECO:0000313" key="5">
    <source>
        <dbReference type="Proteomes" id="UP000324646"/>
    </source>
</evidence>
<accession>A0A5C0SD31</accession>
<sequence>MISQNLFGNLMEQWFDTQKKMFDTFQENFIPKTVEENSKEFNNPFLNSMEFFNQLIKMNHDIFKTNLELFDINIPEEIFRKIPFNTDIYYKVYDFWKNISENDPNKMMQFYSQWQKDYMEILSSHFISYFPSSIQSLLKQPIDIYETYFDIVKKFWYPWIKNGKEFQELLAKTTLADKDALLNYTKLLKENYEKTFGKLFSAPMIGISREYFEKQMESLNSFTKYVNTLNEFSATIYRVGTDTMENIIYDYQNMIKNGTQPKTFKEFYEYWWKQNEEAYKALFSTDDFSKLLSQLTDASVLFKKNFDKVLEEQLQFLPFPSKSDMNSLYKTIYSLKREVRGLKQEISTLIDELNSQE</sequence>
<dbReference type="AlphaFoldDB" id="A0A5C0SD31"/>
<gene>
    <name evidence="4" type="ORF">FQB35_01405</name>
</gene>
<dbReference type="KEGG" id="crs:FQB35_01405"/>
<dbReference type="RefSeq" id="WP_148808199.1">
    <property type="nucleotide sequence ID" value="NZ_CP042243.1"/>
</dbReference>
<protein>
    <recommendedName>
        <fullName evidence="2">Poly(3-hydroxyalkanoate) polymerase subunit PhaE</fullName>
    </recommendedName>
</protein>
<dbReference type="Pfam" id="PF09712">
    <property type="entry name" value="PHA_synth_III_E"/>
    <property type="match status" value="1"/>
</dbReference>
<dbReference type="OrthoDB" id="617533at2"/>
<organism evidence="4 5">
    <name type="scientific">Crassaminicella thermophila</name>
    <dbReference type="NCBI Taxonomy" id="2599308"/>
    <lineage>
        <taxon>Bacteria</taxon>
        <taxon>Bacillati</taxon>
        <taxon>Bacillota</taxon>
        <taxon>Clostridia</taxon>
        <taxon>Eubacteriales</taxon>
        <taxon>Clostridiaceae</taxon>
        <taxon>Crassaminicella</taxon>
    </lineage>
</organism>
<keyword evidence="5" id="KW-1185">Reference proteome</keyword>
<keyword evidence="3" id="KW-0583">PHB biosynthesis</keyword>
<evidence type="ECO:0000256" key="3">
    <source>
        <dbReference type="ARBA" id="ARBA00022752"/>
    </source>
</evidence>
<dbReference type="GO" id="GO:0042619">
    <property type="term" value="P:poly-hydroxybutyrate biosynthetic process"/>
    <property type="evidence" value="ECO:0007669"/>
    <property type="project" value="UniProtKB-KW"/>
</dbReference>
<name>A0A5C0SD31_CRATE</name>
<dbReference type="EMBL" id="CP042243">
    <property type="protein sequence ID" value="QEK11124.1"/>
    <property type="molecule type" value="Genomic_DNA"/>
</dbReference>
<dbReference type="Proteomes" id="UP000324646">
    <property type="component" value="Chromosome"/>
</dbReference>
<reference evidence="4 5" key="1">
    <citation type="submission" date="2019-07" db="EMBL/GenBank/DDBJ databases">
        <title>Complete genome of Crassaminicella thermophila SY095.</title>
        <authorList>
            <person name="Li X."/>
        </authorList>
    </citation>
    <scope>NUCLEOTIDE SEQUENCE [LARGE SCALE GENOMIC DNA]</scope>
    <source>
        <strain evidence="4 5">SY095</strain>
    </source>
</reference>
<evidence type="ECO:0000256" key="2">
    <source>
        <dbReference type="ARBA" id="ARBA00019066"/>
    </source>
</evidence>
<evidence type="ECO:0000313" key="4">
    <source>
        <dbReference type="EMBL" id="QEK11124.1"/>
    </source>
</evidence>
<dbReference type="UniPathway" id="UPA00917"/>
<evidence type="ECO:0000256" key="1">
    <source>
        <dbReference type="ARBA" id="ARBA00004683"/>
    </source>
</evidence>
<dbReference type="InterPro" id="IPR010123">
    <property type="entry name" value="PHA_synth_III_E"/>
</dbReference>